<evidence type="ECO:0000313" key="2">
    <source>
        <dbReference type="EMBL" id="MPN54310.1"/>
    </source>
</evidence>
<dbReference type="Gene3D" id="2.30.40.10">
    <property type="entry name" value="Urease, subunit C, domain 1"/>
    <property type="match status" value="1"/>
</dbReference>
<dbReference type="InterPro" id="IPR011059">
    <property type="entry name" value="Metal-dep_hydrolase_composite"/>
</dbReference>
<gene>
    <name evidence="2" type="primary">hutI_41</name>
    <name evidence="2" type="ORF">SDC9_201980</name>
</gene>
<dbReference type="EC" id="3.5.2.7" evidence="2"/>
<name>A0A645ITU2_9ZZZZ</name>
<keyword evidence="2" id="KW-0378">Hydrolase</keyword>
<sequence length="103" mass="11367">MSVGTDYKHGMIGEEMLLMSKCGMPNDEVLRCATLNAAKMLRLDDKIGSIERGKLADIIVLRGNPVEDIGAVKNVSMVIQNGRPVVKEGMLIPSRSYKFYPIQ</sequence>
<protein>
    <submittedName>
        <fullName evidence="2">Imidazolonepropionase</fullName>
        <ecNumber evidence="2">3.5.2.7</ecNumber>
    </submittedName>
</protein>
<comment type="caution">
    <text evidence="2">The sequence shown here is derived from an EMBL/GenBank/DDBJ whole genome shotgun (WGS) entry which is preliminary data.</text>
</comment>
<dbReference type="AlphaFoldDB" id="A0A645ITU2"/>
<dbReference type="PANTHER" id="PTHR43135:SF3">
    <property type="entry name" value="ALPHA-D-RIBOSE 1-METHYLPHOSPHONATE 5-TRIPHOSPHATE DIPHOSPHATASE"/>
    <property type="match status" value="1"/>
</dbReference>
<dbReference type="InterPro" id="IPR051781">
    <property type="entry name" value="Metallo-dep_Hydrolase"/>
</dbReference>
<dbReference type="SUPFAM" id="SSF51338">
    <property type="entry name" value="Composite domain of metallo-dependent hydrolases"/>
    <property type="match status" value="1"/>
</dbReference>
<dbReference type="PANTHER" id="PTHR43135">
    <property type="entry name" value="ALPHA-D-RIBOSE 1-METHYLPHOSPHONATE 5-TRIPHOSPHATE DIPHOSPHATASE"/>
    <property type="match status" value="1"/>
</dbReference>
<dbReference type="Pfam" id="PF01979">
    <property type="entry name" value="Amidohydro_1"/>
    <property type="match status" value="1"/>
</dbReference>
<accession>A0A645ITU2</accession>
<dbReference type="GO" id="GO:0050480">
    <property type="term" value="F:imidazolonepropionase activity"/>
    <property type="evidence" value="ECO:0007669"/>
    <property type="project" value="UniProtKB-EC"/>
</dbReference>
<dbReference type="EMBL" id="VSSQ01122422">
    <property type="protein sequence ID" value="MPN54310.1"/>
    <property type="molecule type" value="Genomic_DNA"/>
</dbReference>
<evidence type="ECO:0000259" key="1">
    <source>
        <dbReference type="Pfam" id="PF01979"/>
    </source>
</evidence>
<organism evidence="2">
    <name type="scientific">bioreactor metagenome</name>
    <dbReference type="NCBI Taxonomy" id="1076179"/>
    <lineage>
        <taxon>unclassified sequences</taxon>
        <taxon>metagenomes</taxon>
        <taxon>ecological metagenomes</taxon>
    </lineage>
</organism>
<dbReference type="InterPro" id="IPR006680">
    <property type="entry name" value="Amidohydro-rel"/>
</dbReference>
<proteinExistence type="predicted"/>
<feature type="domain" description="Amidohydrolase-related" evidence="1">
    <location>
        <begin position="2"/>
        <end position="85"/>
    </location>
</feature>
<reference evidence="2" key="1">
    <citation type="submission" date="2019-08" db="EMBL/GenBank/DDBJ databases">
        <authorList>
            <person name="Kucharzyk K."/>
            <person name="Murdoch R.W."/>
            <person name="Higgins S."/>
            <person name="Loffler F."/>
        </authorList>
    </citation>
    <scope>NUCLEOTIDE SEQUENCE</scope>
</reference>